<dbReference type="EMBL" id="CP155571">
    <property type="protein sequence ID" value="XFO74058.1"/>
    <property type="molecule type" value="Genomic_DNA"/>
</dbReference>
<organism evidence="2 3">
    <name type="scientific">Sporomusa acidovorans (strain ATCC 49682 / DSM 3132 / Mol)</name>
    <dbReference type="NCBI Taxonomy" id="1123286"/>
    <lineage>
        <taxon>Bacteria</taxon>
        <taxon>Bacillati</taxon>
        <taxon>Bacillota</taxon>
        <taxon>Negativicutes</taxon>
        <taxon>Selenomonadales</taxon>
        <taxon>Sporomusaceae</taxon>
        <taxon>Sporomusa</taxon>
    </lineage>
</organism>
<name>A0ABZ3J7G0_SPOA4</name>
<sequence length="310" mass="36488">MKNLKDILNDYKQEIITKADYIDTMHEKHQLLFEYQSFIKGTDIGEITISDSSIFMKTKNKNIKMLCDRYDKRITPIEILNFGSYEQECLDMMLRLIKTNSTIFDIGANVGWYSMNFVKQIVGVKVYAFEPMPKTFDYLTHNIKINNLSNISKYNIGLSNEEKEVIFYYDIEGSGNSSMANLSGKRHIKEIRCKVTTIDQFTKKENIGVDFIKCDVEGAELFVFTGGEETLKQYKPIIFTEMLRKWSAKFHYHPNEIINLLKNIGYRCFVVKEKHLEEFYSMDENTVETNFFFLHDDKHREDIAFLSKKR</sequence>
<keyword evidence="3" id="KW-1185">Reference proteome</keyword>
<dbReference type="Pfam" id="PF05050">
    <property type="entry name" value="Methyltransf_21"/>
    <property type="match status" value="1"/>
</dbReference>
<evidence type="ECO:0000259" key="1">
    <source>
        <dbReference type="Pfam" id="PF05050"/>
    </source>
</evidence>
<dbReference type="InterPro" id="IPR052514">
    <property type="entry name" value="SAM-dependent_MTase"/>
</dbReference>
<proteinExistence type="predicted"/>
<feature type="domain" description="Methyltransferase FkbM" evidence="1">
    <location>
        <begin position="105"/>
        <end position="268"/>
    </location>
</feature>
<dbReference type="InterPro" id="IPR029063">
    <property type="entry name" value="SAM-dependent_MTases_sf"/>
</dbReference>
<dbReference type="NCBIfam" id="TIGR01444">
    <property type="entry name" value="fkbM_fam"/>
    <property type="match status" value="1"/>
</dbReference>
<protein>
    <recommendedName>
        <fullName evidence="1">Methyltransferase FkbM domain-containing protein</fullName>
    </recommendedName>
</protein>
<evidence type="ECO:0000313" key="2">
    <source>
        <dbReference type="EMBL" id="XFO74058.1"/>
    </source>
</evidence>
<dbReference type="PANTHER" id="PTHR34203:SF13">
    <property type="entry name" value="EXPRESSED PROTEIN"/>
    <property type="match status" value="1"/>
</dbReference>
<evidence type="ECO:0000313" key="3">
    <source>
        <dbReference type="Proteomes" id="UP000216052"/>
    </source>
</evidence>
<dbReference type="SUPFAM" id="SSF53335">
    <property type="entry name" value="S-adenosyl-L-methionine-dependent methyltransferases"/>
    <property type="match status" value="1"/>
</dbReference>
<dbReference type="Proteomes" id="UP000216052">
    <property type="component" value="Chromosome"/>
</dbReference>
<reference evidence="2" key="1">
    <citation type="submission" date="2024-05" db="EMBL/GenBank/DDBJ databases">
        <title>Isolation and characterization of Sporomusa carbonis sp. nov., a carboxydotrophic hydrogenogen in the genus of Sporomusa isolated from a charcoal burning pile.</title>
        <authorList>
            <person name="Boeer T."/>
            <person name="Rosenbaum F."/>
            <person name="Eysell L."/>
            <person name="Mueller V."/>
            <person name="Daniel R."/>
            <person name="Poehlein A."/>
        </authorList>
    </citation>
    <scope>NUCLEOTIDE SEQUENCE [LARGE SCALE GENOMIC DNA]</scope>
    <source>
        <strain evidence="2">DSM 3132</strain>
    </source>
</reference>
<dbReference type="Gene3D" id="3.40.50.150">
    <property type="entry name" value="Vaccinia Virus protein VP39"/>
    <property type="match status" value="1"/>
</dbReference>
<dbReference type="InterPro" id="IPR006342">
    <property type="entry name" value="FkbM_mtfrase"/>
</dbReference>
<dbReference type="RefSeq" id="WP_093796330.1">
    <property type="nucleotide sequence ID" value="NZ_CP155571.1"/>
</dbReference>
<dbReference type="PANTHER" id="PTHR34203">
    <property type="entry name" value="METHYLTRANSFERASE, FKBM FAMILY PROTEIN"/>
    <property type="match status" value="1"/>
</dbReference>
<gene>
    <name evidence="2" type="ORF">SPACI_041670</name>
</gene>
<accession>A0ABZ3J7G0</accession>